<dbReference type="RefSeq" id="WP_184215809.1">
    <property type="nucleotide sequence ID" value="NZ_JACHIP010000002.1"/>
</dbReference>
<keyword evidence="2" id="KW-1185">Reference proteome</keyword>
<organism evidence="1 2">
    <name type="scientific">Granulicella aggregans</name>
    <dbReference type="NCBI Taxonomy" id="474949"/>
    <lineage>
        <taxon>Bacteria</taxon>
        <taxon>Pseudomonadati</taxon>
        <taxon>Acidobacteriota</taxon>
        <taxon>Terriglobia</taxon>
        <taxon>Terriglobales</taxon>
        <taxon>Acidobacteriaceae</taxon>
        <taxon>Granulicella</taxon>
    </lineage>
</organism>
<dbReference type="AlphaFoldDB" id="A0A7W8E3H8"/>
<dbReference type="Proteomes" id="UP000540989">
    <property type="component" value="Unassembled WGS sequence"/>
</dbReference>
<dbReference type="EMBL" id="JACHIP010000002">
    <property type="protein sequence ID" value="MBB5057229.1"/>
    <property type="molecule type" value="Genomic_DNA"/>
</dbReference>
<accession>A0A7W8E3H8</accession>
<protein>
    <submittedName>
        <fullName evidence="1">Uncharacterized protein</fullName>
    </submittedName>
</protein>
<comment type="caution">
    <text evidence="1">The sequence shown here is derived from an EMBL/GenBank/DDBJ whole genome shotgun (WGS) entry which is preliminary data.</text>
</comment>
<name>A0A7W8E3H8_9BACT</name>
<reference evidence="1 2" key="1">
    <citation type="submission" date="2020-08" db="EMBL/GenBank/DDBJ databases">
        <title>Genomic Encyclopedia of Type Strains, Phase IV (KMG-V): Genome sequencing to study the core and pangenomes of soil and plant-associated prokaryotes.</title>
        <authorList>
            <person name="Whitman W."/>
        </authorList>
    </citation>
    <scope>NUCLEOTIDE SEQUENCE [LARGE SCALE GENOMIC DNA]</scope>
    <source>
        <strain evidence="1 2">M8UP14</strain>
    </source>
</reference>
<sequence length="123" mass="12758">MQENAELTIDQLTTRLAIAVEAIEQAVPRIAAAAGEAIGPIVATVESPRESELAQRLADAEKAIAELRASASTSNGRRTLPVSLAARHDGAPAEPGAIDAALTSLSLEQRIAVKSQLLRAGLI</sequence>
<proteinExistence type="predicted"/>
<gene>
    <name evidence="1" type="ORF">HDF16_001914</name>
</gene>
<evidence type="ECO:0000313" key="1">
    <source>
        <dbReference type="EMBL" id="MBB5057229.1"/>
    </source>
</evidence>
<evidence type="ECO:0000313" key="2">
    <source>
        <dbReference type="Proteomes" id="UP000540989"/>
    </source>
</evidence>